<protein>
    <submittedName>
        <fullName evidence="1">Uncharacterized protein</fullName>
    </submittedName>
</protein>
<evidence type="ECO:0000313" key="1">
    <source>
        <dbReference type="EMBL" id="AFL83593.1"/>
    </source>
</evidence>
<dbReference type="AlphaFoldDB" id="I3Z2X5"/>
<proteinExistence type="predicted"/>
<dbReference type="eggNOG" id="ENOG5031JFC">
    <property type="taxonomic scope" value="Bacteria"/>
</dbReference>
<dbReference type="EMBL" id="CP003281">
    <property type="protein sequence ID" value="AFL83593.1"/>
    <property type="molecule type" value="Genomic_DNA"/>
</dbReference>
<dbReference type="RefSeq" id="WP_014771601.1">
    <property type="nucleotide sequence ID" value="NC_018010.1"/>
</dbReference>
<dbReference type="InterPro" id="IPR046788">
    <property type="entry name" value="Methyltransf_35"/>
</dbReference>
<organism evidence="1 2">
    <name type="scientific">Belliella baltica (strain DSM 15883 / CIP 108006 / LMG 21964 / BA134)</name>
    <dbReference type="NCBI Taxonomy" id="866536"/>
    <lineage>
        <taxon>Bacteria</taxon>
        <taxon>Pseudomonadati</taxon>
        <taxon>Bacteroidota</taxon>
        <taxon>Cytophagia</taxon>
        <taxon>Cytophagales</taxon>
        <taxon>Cyclobacteriaceae</taxon>
        <taxon>Belliella</taxon>
    </lineage>
</organism>
<reference evidence="2" key="1">
    <citation type="submission" date="2012-06" db="EMBL/GenBank/DDBJ databases">
        <title>The complete genome of Belliella baltica DSM 15883.</title>
        <authorList>
            <person name="Lucas S."/>
            <person name="Copeland A."/>
            <person name="Lapidus A."/>
            <person name="Goodwin L."/>
            <person name="Pitluck S."/>
            <person name="Peters L."/>
            <person name="Mikhailova N."/>
            <person name="Davenport K."/>
            <person name="Kyrpides N."/>
            <person name="Mavromatis K."/>
            <person name="Pagani I."/>
            <person name="Ivanova N."/>
            <person name="Ovchinnikova G."/>
            <person name="Zeytun A."/>
            <person name="Detter J.C."/>
            <person name="Han C."/>
            <person name="Land M."/>
            <person name="Hauser L."/>
            <person name="Markowitz V."/>
            <person name="Cheng J.-F."/>
            <person name="Hugenholtz P."/>
            <person name="Woyke T."/>
            <person name="Wu D."/>
            <person name="Tindall B."/>
            <person name="Pomrenke H."/>
            <person name="Brambilla E."/>
            <person name="Klenk H.-P."/>
            <person name="Eisen J.A."/>
        </authorList>
    </citation>
    <scope>NUCLEOTIDE SEQUENCE [LARGE SCALE GENOMIC DNA]</scope>
    <source>
        <strain evidence="2">DSM 15883 / CIP 108006 / LMG 21964 / BA134</strain>
    </source>
</reference>
<dbReference type="Proteomes" id="UP000006050">
    <property type="component" value="Chromosome"/>
</dbReference>
<dbReference type="OrthoDB" id="9181262at2"/>
<dbReference type="Pfam" id="PF20553">
    <property type="entry name" value="Methyltransf_35"/>
    <property type="match status" value="1"/>
</dbReference>
<dbReference type="HOGENOM" id="CLU_074554_0_0_10"/>
<name>I3Z2X5_BELBD</name>
<dbReference type="KEGG" id="bbd:Belba_0950"/>
<dbReference type="PATRIC" id="fig|866536.3.peg.976"/>
<dbReference type="STRING" id="866536.Belba_0950"/>
<accession>I3Z2X5</accession>
<gene>
    <name evidence="1" type="ordered locus">Belba_0950</name>
</gene>
<evidence type="ECO:0000313" key="2">
    <source>
        <dbReference type="Proteomes" id="UP000006050"/>
    </source>
</evidence>
<sequence length="314" mass="37430">MSSDRKINYSLRPSKSIERKMLLDVFKEVCIPSNCDQYQYIGFGASFFSDFKLIHRELSITDMISIEGNSDKLNIKRCEYNKPFSCIVIRPGYSYQVLNKLPWKKKSIVWLDYDKSLQNFMFQDIETCCHKAKPWSFLVLSLRRDFEQTEKKSFQDEFGDKVPDYLTPEYLESKKSHILIREMIINVIEDVIVNDYSTKKEEDRLIFKQIFNFTYKDDAPMYTFGGIFILKSQENEFNKLKFHSYNFVTNDVEPVCISYPIITSMEYHRMTQLLPSTEENFVINSEIDFVPKAHKENYFNTYKYYPSYLESRDL</sequence>
<keyword evidence="2" id="KW-1185">Reference proteome</keyword>